<evidence type="ECO:0000256" key="3">
    <source>
        <dbReference type="ARBA" id="ARBA00022801"/>
    </source>
</evidence>
<dbReference type="EMBL" id="JBFOCI010000002">
    <property type="protein sequence ID" value="MEW9805650.1"/>
    <property type="molecule type" value="Genomic_DNA"/>
</dbReference>
<evidence type="ECO:0000259" key="10">
    <source>
        <dbReference type="Pfam" id="PF00768"/>
    </source>
</evidence>
<sequence>MLSLGFAVLAIASLAGQPASAGPSLLFDATSGQVLESEQPFARWYPASLTKLMTTYVAFRAVKSGEVTMQSPIRVSANAANEAPSKMGYPVGTVITLDDAIKIIMVKSANDVATSIGESLAGSEAEFAARMNSESRRLGMTGSHWVNAHGLHDDQQYTTARDLGILASALRREFPEYASYFSIEGLSSGKQVIASHNALIGRFEGADGMKTGYTCPAGYNLVASATRDGRTLMAIVIGATSVKGRNEAAAGLLAKGFAEPTAGGLSLAAMKPTGAGLDKATNMREALCTKAGSQALRKREREAAAQRKKDGKAEPASYLAKREGPRDLVPIRVGTATGPATPSVAALLIQDAADKAAREAEELKKQAAVAAGYDPDIPLPDWRPDIPAPEGAEPAALGDSAALDTEATDEDALTTLDQ</sequence>
<proteinExistence type="inferred from homology"/>
<evidence type="ECO:0000256" key="1">
    <source>
        <dbReference type="ARBA" id="ARBA00007164"/>
    </source>
</evidence>
<dbReference type="PRINTS" id="PR00725">
    <property type="entry name" value="DADACBPTASE1"/>
</dbReference>
<feature type="compositionally biased region" description="Basic and acidic residues" evidence="8">
    <location>
        <begin position="303"/>
        <end position="313"/>
    </location>
</feature>
<feature type="signal peptide" evidence="9">
    <location>
        <begin position="1"/>
        <end position="21"/>
    </location>
</feature>
<keyword evidence="12" id="KW-1185">Reference proteome</keyword>
<keyword evidence="3 11" id="KW-0378">Hydrolase</keyword>
<dbReference type="RefSeq" id="WP_367722739.1">
    <property type="nucleotide sequence ID" value="NZ_JBFOCI010000002.1"/>
</dbReference>
<evidence type="ECO:0000256" key="4">
    <source>
        <dbReference type="ARBA" id="ARBA00022960"/>
    </source>
</evidence>
<dbReference type="InterPro" id="IPR012338">
    <property type="entry name" value="Beta-lactam/transpept-like"/>
</dbReference>
<keyword evidence="11" id="KW-0121">Carboxypeptidase</keyword>
<dbReference type="Proteomes" id="UP001556196">
    <property type="component" value="Unassembled WGS sequence"/>
</dbReference>
<reference evidence="11 12" key="1">
    <citation type="submission" date="2024-06" db="EMBL/GenBank/DDBJ databases">
        <authorList>
            <person name="Tuo L."/>
        </authorList>
    </citation>
    <scope>NUCLEOTIDE SEQUENCE [LARGE SCALE GENOMIC DNA]</scope>
    <source>
        <strain evidence="11 12">ZMM04-5</strain>
    </source>
</reference>
<dbReference type="PANTHER" id="PTHR21581:SF6">
    <property type="entry name" value="TRAFFICKING PROTEIN PARTICLE COMPLEX SUBUNIT 12"/>
    <property type="match status" value="1"/>
</dbReference>
<comment type="similarity">
    <text evidence="1 7">Belongs to the peptidase S11 family.</text>
</comment>
<accession>A0ABV3QX48</accession>
<name>A0ABV3QX48_9HYPH</name>
<organism evidence="11 12">
    <name type="scientific">Mesorhizobium marinum</name>
    <dbReference type="NCBI Taxonomy" id="3228790"/>
    <lineage>
        <taxon>Bacteria</taxon>
        <taxon>Pseudomonadati</taxon>
        <taxon>Pseudomonadota</taxon>
        <taxon>Alphaproteobacteria</taxon>
        <taxon>Hyphomicrobiales</taxon>
        <taxon>Phyllobacteriaceae</taxon>
        <taxon>Mesorhizobium</taxon>
    </lineage>
</organism>
<dbReference type="InterPro" id="IPR018044">
    <property type="entry name" value="Peptidase_S11"/>
</dbReference>
<feature type="chain" id="PRO_5045139537" evidence="9">
    <location>
        <begin position="22"/>
        <end position="418"/>
    </location>
</feature>
<keyword evidence="6" id="KW-0961">Cell wall biogenesis/degradation</keyword>
<evidence type="ECO:0000313" key="11">
    <source>
        <dbReference type="EMBL" id="MEW9805650.1"/>
    </source>
</evidence>
<feature type="compositionally biased region" description="Low complexity" evidence="8">
    <location>
        <begin position="388"/>
        <end position="405"/>
    </location>
</feature>
<dbReference type="PANTHER" id="PTHR21581">
    <property type="entry name" value="D-ALANYL-D-ALANINE CARBOXYPEPTIDASE"/>
    <property type="match status" value="1"/>
</dbReference>
<comment type="caution">
    <text evidence="11">The sequence shown here is derived from an EMBL/GenBank/DDBJ whole genome shotgun (WGS) entry which is preliminary data.</text>
</comment>
<evidence type="ECO:0000256" key="5">
    <source>
        <dbReference type="ARBA" id="ARBA00022984"/>
    </source>
</evidence>
<dbReference type="Gene3D" id="3.40.710.10">
    <property type="entry name" value="DD-peptidase/beta-lactamase superfamily"/>
    <property type="match status" value="1"/>
</dbReference>
<evidence type="ECO:0000256" key="7">
    <source>
        <dbReference type="RuleBase" id="RU004016"/>
    </source>
</evidence>
<keyword evidence="5" id="KW-0573">Peptidoglycan synthesis</keyword>
<feature type="region of interest" description="Disordered" evidence="8">
    <location>
        <begin position="303"/>
        <end position="323"/>
    </location>
</feature>
<feature type="domain" description="Peptidase S11 D-alanyl-D-alanine carboxypeptidase A N-terminal" evidence="10">
    <location>
        <begin position="20"/>
        <end position="240"/>
    </location>
</feature>
<protein>
    <submittedName>
        <fullName evidence="11">D-alanyl-D-alanine carboxypeptidase family protein</fullName>
        <ecNumber evidence="11">3.4.-.-</ecNumber>
    </submittedName>
</protein>
<keyword evidence="2 9" id="KW-0732">Signal</keyword>
<keyword evidence="4" id="KW-0133">Cell shape</keyword>
<dbReference type="InterPro" id="IPR001967">
    <property type="entry name" value="Peptidase_S11_N"/>
</dbReference>
<evidence type="ECO:0000256" key="6">
    <source>
        <dbReference type="ARBA" id="ARBA00023316"/>
    </source>
</evidence>
<dbReference type="GO" id="GO:0004180">
    <property type="term" value="F:carboxypeptidase activity"/>
    <property type="evidence" value="ECO:0007669"/>
    <property type="project" value="UniProtKB-KW"/>
</dbReference>
<dbReference type="EC" id="3.4.-.-" evidence="11"/>
<gene>
    <name evidence="11" type="ORF">ABUE31_06625</name>
</gene>
<feature type="region of interest" description="Disordered" evidence="8">
    <location>
        <begin position="365"/>
        <end position="418"/>
    </location>
</feature>
<dbReference type="SUPFAM" id="SSF56601">
    <property type="entry name" value="beta-lactamase/transpeptidase-like"/>
    <property type="match status" value="1"/>
</dbReference>
<keyword evidence="11" id="KW-0645">Protease</keyword>
<dbReference type="Pfam" id="PF00768">
    <property type="entry name" value="Peptidase_S11"/>
    <property type="match status" value="1"/>
</dbReference>
<evidence type="ECO:0000256" key="2">
    <source>
        <dbReference type="ARBA" id="ARBA00022729"/>
    </source>
</evidence>
<evidence type="ECO:0000313" key="12">
    <source>
        <dbReference type="Proteomes" id="UP001556196"/>
    </source>
</evidence>
<evidence type="ECO:0000256" key="9">
    <source>
        <dbReference type="SAM" id="SignalP"/>
    </source>
</evidence>
<evidence type="ECO:0000256" key="8">
    <source>
        <dbReference type="SAM" id="MobiDB-lite"/>
    </source>
</evidence>